<evidence type="ECO:0000313" key="4">
    <source>
        <dbReference type="EMBL" id="MEL4455981.1"/>
    </source>
</evidence>
<keyword evidence="3" id="KW-0732">Signal</keyword>
<dbReference type="EMBL" id="JBCDNA010000002">
    <property type="protein sequence ID" value="MEL4455981.1"/>
    <property type="molecule type" value="Genomic_DNA"/>
</dbReference>
<sequence length="259" mass="28955">MLSGNTAKKIFFLGLLLSFLILISCGSKQDDKLTVAVAANLQFAIEELVEKFSDQTGVECEIIVGSSGKLTAQIFEGAPFDVFLSADLKYPEELFKNGFTFEEPVIYAYGNLILWTLKKEINPDLESLTAKEVKHIAIGNPKTAPYGVTALEVIKGLGIEESIRNKLVFGESVSQTNQFIISKAADLGFTSKSVVMSPRMQNRGFWKEIDKSLYRPIAQGMVILKARESFKTKSIQFRDFILSREGKEILHKFGYQIEF</sequence>
<protein>
    <submittedName>
        <fullName evidence="4">Molybdate ABC transporter substrate-binding protein</fullName>
    </submittedName>
</protein>
<dbReference type="PANTHER" id="PTHR30632">
    <property type="entry name" value="MOLYBDATE-BINDING PERIPLASMIC PROTEIN"/>
    <property type="match status" value="1"/>
</dbReference>
<evidence type="ECO:0000256" key="2">
    <source>
        <dbReference type="ARBA" id="ARBA00022723"/>
    </source>
</evidence>
<dbReference type="Gene3D" id="3.40.190.10">
    <property type="entry name" value="Periplasmic binding protein-like II"/>
    <property type="match status" value="2"/>
</dbReference>
<dbReference type="PIRSF" id="PIRSF004846">
    <property type="entry name" value="ModA"/>
    <property type="match status" value="1"/>
</dbReference>
<keyword evidence="2" id="KW-0479">Metal-binding</keyword>
<proteinExistence type="inferred from homology"/>
<dbReference type="RefSeq" id="WP_342159990.1">
    <property type="nucleotide sequence ID" value="NZ_JBCDNA010000002.1"/>
</dbReference>
<name>A0ABU9L3P2_9FLAO</name>
<keyword evidence="5" id="KW-1185">Reference proteome</keyword>
<dbReference type="InterPro" id="IPR044084">
    <property type="entry name" value="AvModA-like_subst-bd"/>
</dbReference>
<evidence type="ECO:0000256" key="3">
    <source>
        <dbReference type="ARBA" id="ARBA00022729"/>
    </source>
</evidence>
<dbReference type="NCBIfam" id="TIGR01256">
    <property type="entry name" value="modA"/>
    <property type="match status" value="1"/>
</dbReference>
<evidence type="ECO:0000313" key="5">
    <source>
        <dbReference type="Proteomes" id="UP001474120"/>
    </source>
</evidence>
<accession>A0ABU9L3P2</accession>
<organism evidence="4 5">
    <name type="scientific">Lutimonas vermicola</name>
    <dbReference type="NCBI Taxonomy" id="414288"/>
    <lineage>
        <taxon>Bacteria</taxon>
        <taxon>Pseudomonadati</taxon>
        <taxon>Bacteroidota</taxon>
        <taxon>Flavobacteriia</taxon>
        <taxon>Flavobacteriales</taxon>
        <taxon>Flavobacteriaceae</taxon>
        <taxon>Lutimonas</taxon>
    </lineage>
</organism>
<dbReference type="InterPro" id="IPR050682">
    <property type="entry name" value="ModA/WtpA"/>
</dbReference>
<dbReference type="SUPFAM" id="SSF53850">
    <property type="entry name" value="Periplasmic binding protein-like II"/>
    <property type="match status" value="1"/>
</dbReference>
<comment type="caution">
    <text evidence="4">The sequence shown here is derived from an EMBL/GenBank/DDBJ whole genome shotgun (WGS) entry which is preliminary data.</text>
</comment>
<dbReference type="CDD" id="cd13539">
    <property type="entry name" value="PBP2_AvModA"/>
    <property type="match status" value="1"/>
</dbReference>
<evidence type="ECO:0000256" key="1">
    <source>
        <dbReference type="ARBA" id="ARBA00009175"/>
    </source>
</evidence>
<dbReference type="PANTHER" id="PTHR30632:SF14">
    <property type="entry name" value="TUNGSTATE_MOLYBDATE_CHROMATE-BINDING PROTEIN MODA"/>
    <property type="match status" value="1"/>
</dbReference>
<reference evidence="4 5" key="1">
    <citation type="submission" date="2024-04" db="EMBL/GenBank/DDBJ databases">
        <title>whole genome sequencing of Lutimonas vermicola strain IMCC1616.</title>
        <authorList>
            <person name="Bae S.S."/>
        </authorList>
    </citation>
    <scope>NUCLEOTIDE SEQUENCE [LARGE SCALE GENOMIC DNA]</scope>
    <source>
        <strain evidence="4 5">IMCC1616</strain>
    </source>
</reference>
<comment type="similarity">
    <text evidence="1">Belongs to the bacterial solute-binding protein ModA family.</text>
</comment>
<dbReference type="Pfam" id="PF13531">
    <property type="entry name" value="SBP_bac_11"/>
    <property type="match status" value="1"/>
</dbReference>
<gene>
    <name evidence="4" type="primary">modA</name>
    <name evidence="4" type="ORF">AABB81_08760</name>
</gene>
<dbReference type="InterPro" id="IPR005950">
    <property type="entry name" value="ModA"/>
</dbReference>
<dbReference type="Proteomes" id="UP001474120">
    <property type="component" value="Unassembled WGS sequence"/>
</dbReference>